<evidence type="ECO:0000313" key="1">
    <source>
        <dbReference type="EMBL" id="KAJ2981127.1"/>
    </source>
</evidence>
<keyword evidence="2" id="KW-1185">Reference proteome</keyword>
<organism evidence="1 2">
    <name type="scientific">Zarea fungicola</name>
    <dbReference type="NCBI Taxonomy" id="93591"/>
    <lineage>
        <taxon>Eukaryota</taxon>
        <taxon>Fungi</taxon>
        <taxon>Dikarya</taxon>
        <taxon>Ascomycota</taxon>
        <taxon>Pezizomycotina</taxon>
        <taxon>Sordariomycetes</taxon>
        <taxon>Hypocreomycetidae</taxon>
        <taxon>Hypocreales</taxon>
        <taxon>Cordycipitaceae</taxon>
        <taxon>Zarea</taxon>
    </lineage>
</organism>
<evidence type="ECO:0000313" key="2">
    <source>
        <dbReference type="Proteomes" id="UP001143910"/>
    </source>
</evidence>
<dbReference type="EMBL" id="JANJQO010000150">
    <property type="protein sequence ID" value="KAJ2981127.1"/>
    <property type="molecule type" value="Genomic_DNA"/>
</dbReference>
<accession>A0ACC1NP70</accession>
<reference evidence="1" key="1">
    <citation type="submission" date="2022-08" db="EMBL/GenBank/DDBJ databases">
        <title>Genome Sequence of Lecanicillium fungicola.</title>
        <authorList>
            <person name="Buettner E."/>
        </authorList>
    </citation>
    <scope>NUCLEOTIDE SEQUENCE</scope>
    <source>
        <strain evidence="1">Babe33</strain>
    </source>
</reference>
<dbReference type="Proteomes" id="UP001143910">
    <property type="component" value="Unassembled WGS sequence"/>
</dbReference>
<name>A0ACC1NP70_9HYPO</name>
<protein>
    <submittedName>
        <fullName evidence="1">Uncharacterized protein</fullName>
    </submittedName>
</protein>
<gene>
    <name evidence="1" type="ORF">NQ176_g2213</name>
</gene>
<comment type="caution">
    <text evidence="1">The sequence shown here is derived from an EMBL/GenBank/DDBJ whole genome shotgun (WGS) entry which is preliminary data.</text>
</comment>
<proteinExistence type="predicted"/>
<sequence length="421" mass="46961">MHTFKRLFSRARTESSSANQPTESQETVDSEGNSPQHSSSPQNITPYLNLRSRLSQVWINRWTILLLLVVLRMALLLGQLEDNVVDAKAKAFSACTKVEDIGSAMASMPHYLSAGVNSLVVDGMQDAVHGMVETLDLILQAVPAMIIFYINFLTATYTCLITALVHGSLDVVASVTKDATKAFSDVVDNATKEIQDISSDFESSINKVTKGIQGSFLGKSMPSIPTVDFSEPVATLKGFHLNADDFAQDVQKLNKNLPTFEQVQNITSEAVEYPFKLVRKSLNNSYGTWHVKKDVFPLAEKQRLTFCSNNNDLDSFFQKLLNLVHRARAGILTVLSILAAAAIMPMAWLEARISGLRGARVRRLERRRIWRMSIDRATSDRSKADALRGFDRNRVEPRQPTGLWRRESGRRRAEAAKTLCL</sequence>